<comment type="similarity">
    <text evidence="2 6">Belongs to the cytochrome c oxidase subunit 3 family.</text>
</comment>
<evidence type="ECO:0000313" key="11">
    <source>
        <dbReference type="Proteomes" id="UP000002033"/>
    </source>
</evidence>
<dbReference type="Gene3D" id="1.20.120.80">
    <property type="entry name" value="Cytochrome c oxidase, subunit III, four-helix bundle"/>
    <property type="match status" value="1"/>
</dbReference>
<dbReference type="EMBL" id="CP002083">
    <property type="protein sequence ID" value="ADJ22401.1"/>
    <property type="molecule type" value="Genomic_DNA"/>
</dbReference>
<feature type="transmembrane region" description="Helical" evidence="8">
    <location>
        <begin position="142"/>
        <end position="166"/>
    </location>
</feature>
<dbReference type="OrthoDB" id="9810850at2"/>
<comment type="subcellular location">
    <subcellularLocation>
        <location evidence="6">Cell membrane</location>
        <topology evidence="6">Multi-pass membrane protein</topology>
    </subcellularLocation>
    <subcellularLocation>
        <location evidence="1">Membrane</location>
        <topology evidence="1">Multi-pass membrane protein</topology>
    </subcellularLocation>
</comment>
<protein>
    <submittedName>
        <fullName evidence="10">Cytochrome c oxidase subunit III</fullName>
    </submittedName>
</protein>
<keyword evidence="11" id="KW-1185">Reference proteome</keyword>
<name>D8JSR6_HYPDA</name>
<dbReference type="KEGG" id="hdn:Hden_0580"/>
<dbReference type="InterPro" id="IPR024791">
    <property type="entry name" value="Cyt_c/ubiquinol_Oxase_su3"/>
</dbReference>
<keyword evidence="4 8" id="KW-1133">Transmembrane helix</keyword>
<accession>D8JSR6</accession>
<dbReference type="GO" id="GO:0005886">
    <property type="term" value="C:plasma membrane"/>
    <property type="evidence" value="ECO:0007669"/>
    <property type="project" value="UniProtKB-SubCell"/>
</dbReference>
<dbReference type="PANTHER" id="PTHR11403:SF6">
    <property type="entry name" value="NITRIC OXIDE REDUCTASE SUBUNIT E"/>
    <property type="match status" value="1"/>
</dbReference>
<dbReference type="InterPro" id="IPR035973">
    <property type="entry name" value="Cyt_c_oxidase_su3-like_sf"/>
</dbReference>
<evidence type="ECO:0000313" key="10">
    <source>
        <dbReference type="EMBL" id="ADJ22401.1"/>
    </source>
</evidence>
<dbReference type="STRING" id="582899.Hden_0580"/>
<reference evidence="11" key="1">
    <citation type="journal article" date="2011" name="J. Bacteriol.">
        <title>Genome sequences of eight morphologically diverse alphaproteobacteria.</title>
        <authorList>
            <consortium name="US DOE Joint Genome Institute"/>
            <person name="Brown P.J."/>
            <person name="Kysela D.T."/>
            <person name="Buechlein A."/>
            <person name="Hemmerich C."/>
            <person name="Brun Y.V."/>
        </authorList>
    </citation>
    <scope>NUCLEOTIDE SEQUENCE [LARGE SCALE GENOMIC DNA]</scope>
    <source>
        <strain evidence="11">ATCC 51888 / DSM 1869 / NCIB 11706 / TK 0415</strain>
    </source>
</reference>
<feature type="transmembrane region" description="Helical" evidence="8">
    <location>
        <begin position="178"/>
        <end position="197"/>
    </location>
</feature>
<feature type="domain" description="Heme-copper oxidase subunit III family profile" evidence="9">
    <location>
        <begin position="34"/>
        <end position="198"/>
    </location>
</feature>
<keyword evidence="5 8" id="KW-0472">Membrane</keyword>
<evidence type="ECO:0000256" key="6">
    <source>
        <dbReference type="RuleBase" id="RU003376"/>
    </source>
</evidence>
<organism evidence="10 11">
    <name type="scientific">Hyphomicrobium denitrificans (strain ATCC 51888 / DSM 1869 / NCIMB 11706 / TK 0415)</name>
    <dbReference type="NCBI Taxonomy" id="582899"/>
    <lineage>
        <taxon>Bacteria</taxon>
        <taxon>Pseudomonadati</taxon>
        <taxon>Pseudomonadota</taxon>
        <taxon>Alphaproteobacteria</taxon>
        <taxon>Hyphomicrobiales</taxon>
        <taxon>Hyphomicrobiaceae</taxon>
        <taxon>Hyphomicrobium</taxon>
    </lineage>
</organism>
<feature type="transmembrane region" description="Helical" evidence="8">
    <location>
        <begin position="73"/>
        <end position="96"/>
    </location>
</feature>
<dbReference type="eggNOG" id="COG1845">
    <property type="taxonomic scope" value="Bacteria"/>
</dbReference>
<dbReference type="GO" id="GO:0004129">
    <property type="term" value="F:cytochrome-c oxidase activity"/>
    <property type="evidence" value="ECO:0007669"/>
    <property type="project" value="InterPro"/>
</dbReference>
<evidence type="ECO:0000256" key="8">
    <source>
        <dbReference type="SAM" id="Phobius"/>
    </source>
</evidence>
<feature type="transmembrane region" description="Helical" evidence="8">
    <location>
        <begin position="102"/>
        <end position="122"/>
    </location>
</feature>
<dbReference type="PROSITE" id="PS50253">
    <property type="entry name" value="COX3"/>
    <property type="match status" value="1"/>
</dbReference>
<dbReference type="PANTHER" id="PTHR11403">
    <property type="entry name" value="CYTOCHROME C OXIDASE SUBUNIT III"/>
    <property type="match status" value="1"/>
</dbReference>
<evidence type="ECO:0000256" key="4">
    <source>
        <dbReference type="ARBA" id="ARBA00022989"/>
    </source>
</evidence>
<evidence type="ECO:0000256" key="5">
    <source>
        <dbReference type="ARBA" id="ARBA00023136"/>
    </source>
</evidence>
<dbReference type="GO" id="GO:0019646">
    <property type="term" value="P:aerobic electron transport chain"/>
    <property type="evidence" value="ECO:0007669"/>
    <property type="project" value="InterPro"/>
</dbReference>
<dbReference type="AlphaFoldDB" id="D8JSR6"/>
<evidence type="ECO:0000256" key="3">
    <source>
        <dbReference type="ARBA" id="ARBA00022692"/>
    </source>
</evidence>
<evidence type="ECO:0000256" key="1">
    <source>
        <dbReference type="ARBA" id="ARBA00004141"/>
    </source>
</evidence>
<dbReference type="InterPro" id="IPR000298">
    <property type="entry name" value="Cyt_c_oxidase-like_su3"/>
</dbReference>
<evidence type="ECO:0000256" key="2">
    <source>
        <dbReference type="ARBA" id="ARBA00010581"/>
    </source>
</evidence>
<dbReference type="SUPFAM" id="SSF81452">
    <property type="entry name" value="Cytochrome c oxidase subunit III-like"/>
    <property type="match status" value="1"/>
</dbReference>
<dbReference type="Proteomes" id="UP000002033">
    <property type="component" value="Chromosome"/>
</dbReference>
<dbReference type="Pfam" id="PF00510">
    <property type="entry name" value="COX3"/>
    <property type="match status" value="1"/>
</dbReference>
<gene>
    <name evidence="10" type="ordered locus">Hden_0580</name>
</gene>
<feature type="transmembrane region" description="Helical" evidence="8">
    <location>
        <begin position="33"/>
        <end position="52"/>
    </location>
</feature>
<feature type="region of interest" description="Disordered" evidence="7">
    <location>
        <begin position="1"/>
        <end position="24"/>
    </location>
</feature>
<evidence type="ECO:0000256" key="7">
    <source>
        <dbReference type="SAM" id="MobiDB-lite"/>
    </source>
</evidence>
<proteinExistence type="inferred from homology"/>
<sequence>MTLAQTYRETEEQTSEAQTADWGPLNGLPGNPMMWILILGELAVFGALLLGFSVARTLDPATFADAQNHLHRVLGGLNTLVLVTSGFLVAAAIWHRREGRDARLLLLSGMALGLVFIAVKGVEYGDLIAAGIGIETNTFFQLYFLITGFHAAHIILGLIIFAIVYFADSIENLETGAAFWHMLDMVWVLIYPIIYLVR</sequence>
<keyword evidence="3 6" id="KW-0812">Transmembrane</keyword>
<dbReference type="HOGENOM" id="CLU_044071_2_0_5"/>
<dbReference type="InterPro" id="IPR013833">
    <property type="entry name" value="Cyt_c_oxidase_su3_a-hlx"/>
</dbReference>
<dbReference type="RefSeq" id="WP_013214618.1">
    <property type="nucleotide sequence ID" value="NC_014313.1"/>
</dbReference>
<evidence type="ECO:0000259" key="9">
    <source>
        <dbReference type="PROSITE" id="PS50253"/>
    </source>
</evidence>